<sequence length="55" mass="6112">MTAGLATTFDAVDGERLGAVKLRKDAPLDRPRGLFEREWEQADPLDSHATDVENE</sequence>
<dbReference type="RefSeq" id="WP_189319200.1">
    <property type="nucleotide sequence ID" value="NZ_LGUC01000002.1"/>
</dbReference>
<dbReference type="AlphaFoldDB" id="A0A0N8HZA4"/>
<keyword evidence="3" id="KW-1185">Reference proteome</keyword>
<feature type="region of interest" description="Disordered" evidence="1">
    <location>
        <begin position="35"/>
        <end position="55"/>
    </location>
</feature>
<evidence type="ECO:0000256" key="1">
    <source>
        <dbReference type="SAM" id="MobiDB-lite"/>
    </source>
</evidence>
<dbReference type="EMBL" id="LGUC01000002">
    <property type="protein sequence ID" value="KPN28955.1"/>
    <property type="molecule type" value="Genomic_DNA"/>
</dbReference>
<reference evidence="3" key="1">
    <citation type="submission" date="2013-11" db="EMBL/GenBank/DDBJ databases">
        <authorList>
            <person name="Hoang H.T."/>
            <person name="Killian M.L."/>
            <person name="Madson D.M."/>
            <person name="Arruda P.H.E."/>
            <person name="Sun D."/>
            <person name="Schwartz K.J."/>
            <person name="Yoon K."/>
        </authorList>
    </citation>
    <scope>NUCLEOTIDE SEQUENCE [LARGE SCALE GENOMIC DNA]</scope>
    <source>
        <strain evidence="3">CDK2</strain>
    </source>
</reference>
<gene>
    <name evidence="2" type="ORF">SY89_03189</name>
</gene>
<evidence type="ECO:0000313" key="3">
    <source>
        <dbReference type="Proteomes" id="UP000050535"/>
    </source>
</evidence>
<comment type="caution">
    <text evidence="2">The sequence shown here is derived from an EMBL/GenBank/DDBJ whole genome shotgun (WGS) entry which is preliminary data.</text>
</comment>
<evidence type="ECO:0000313" key="2">
    <source>
        <dbReference type="EMBL" id="KPN28955.1"/>
    </source>
</evidence>
<proteinExistence type="predicted"/>
<accession>A0A0N8HZA4</accession>
<dbReference type="OrthoDB" id="376397at2157"/>
<name>A0A0N8HZA4_9EURY</name>
<dbReference type="Proteomes" id="UP000050535">
    <property type="component" value="Unassembled WGS sequence"/>
</dbReference>
<organism evidence="2 3">
    <name type="scientific">Halolamina pelagica</name>
    <dbReference type="NCBI Taxonomy" id="699431"/>
    <lineage>
        <taxon>Archaea</taxon>
        <taxon>Methanobacteriati</taxon>
        <taxon>Methanobacteriota</taxon>
        <taxon>Stenosarchaea group</taxon>
        <taxon>Halobacteria</taxon>
        <taxon>Halobacteriales</taxon>
        <taxon>Haloferacaceae</taxon>
    </lineage>
</organism>
<protein>
    <submittedName>
        <fullName evidence="2">Uncharacterized protein</fullName>
    </submittedName>
</protein>